<dbReference type="InterPro" id="IPR011856">
    <property type="entry name" value="tRNA_endonuc-like_dom_sf"/>
</dbReference>
<dbReference type="EMBL" id="LQRA01000052">
    <property type="protein sequence ID" value="KZE79296.1"/>
    <property type="molecule type" value="Genomic_DNA"/>
</dbReference>
<name>A0A163YEE0_9BACL</name>
<keyword evidence="6" id="KW-1185">Reference proteome</keyword>
<evidence type="ECO:0000256" key="3">
    <source>
        <dbReference type="ARBA" id="ARBA00022801"/>
    </source>
</evidence>
<evidence type="ECO:0000256" key="2">
    <source>
        <dbReference type="ARBA" id="ARBA00022722"/>
    </source>
</evidence>
<dbReference type="AlphaFoldDB" id="A0A163YEE0"/>
<evidence type="ECO:0000313" key="6">
    <source>
        <dbReference type="Proteomes" id="UP000076563"/>
    </source>
</evidence>
<proteinExistence type="predicted"/>
<dbReference type="OrthoDB" id="6706702at2"/>
<feature type="domain" description="VRR-NUC" evidence="4">
    <location>
        <begin position="1"/>
        <end position="81"/>
    </location>
</feature>
<dbReference type="SMART" id="SM00990">
    <property type="entry name" value="VRR_NUC"/>
    <property type="match status" value="1"/>
</dbReference>
<accession>A0A163YEE0</accession>
<reference evidence="6" key="1">
    <citation type="submission" date="2016-01" db="EMBL/GenBank/DDBJ databases">
        <title>Draft genome of Chromobacterium sp. F49.</title>
        <authorList>
            <person name="Hong K.W."/>
        </authorList>
    </citation>
    <scope>NUCLEOTIDE SEQUENCE [LARGE SCALE GENOMIC DNA]</scope>
    <source>
        <strain evidence="6">M63</strain>
    </source>
</reference>
<dbReference type="InterPro" id="IPR014883">
    <property type="entry name" value="VRR_NUC"/>
</dbReference>
<gene>
    <name evidence="5" type="ORF">AV654_17660</name>
</gene>
<evidence type="ECO:0000313" key="5">
    <source>
        <dbReference type="EMBL" id="KZE79296.1"/>
    </source>
</evidence>
<evidence type="ECO:0000259" key="4">
    <source>
        <dbReference type="SMART" id="SM00990"/>
    </source>
</evidence>
<dbReference type="GO" id="GO:0004518">
    <property type="term" value="F:nuclease activity"/>
    <property type="evidence" value="ECO:0007669"/>
    <property type="project" value="UniProtKB-KW"/>
</dbReference>
<comment type="caution">
    <text evidence="5">The sequence shown here is derived from an EMBL/GenBank/DDBJ whole genome shotgun (WGS) entry which is preliminary data.</text>
</comment>
<sequence length="95" mass="10844">MRERDIEKYLYEQVKAAGGWAPKWESPGNSGVPDRIVILPGNKILFVELKAPGKKPKPLQLAQHRRLSALNCDVRVIDGREQVDELLQAWREGRL</sequence>
<comment type="cofactor">
    <cofactor evidence="1">
        <name>Mg(2+)</name>
        <dbReference type="ChEBI" id="CHEBI:18420"/>
    </cofactor>
</comment>
<keyword evidence="3" id="KW-0378">Hydrolase</keyword>
<dbReference type="RefSeq" id="WP_063181953.1">
    <property type="nucleotide sequence ID" value="NZ_LQRA01000052.1"/>
</dbReference>
<dbReference type="GO" id="GO:0003676">
    <property type="term" value="F:nucleic acid binding"/>
    <property type="evidence" value="ECO:0007669"/>
    <property type="project" value="InterPro"/>
</dbReference>
<keyword evidence="2" id="KW-0540">Nuclease</keyword>
<evidence type="ECO:0000256" key="1">
    <source>
        <dbReference type="ARBA" id="ARBA00001946"/>
    </source>
</evidence>
<dbReference type="Proteomes" id="UP000076563">
    <property type="component" value="Unassembled WGS sequence"/>
</dbReference>
<protein>
    <submittedName>
        <fullName evidence="5">Nuclease</fullName>
    </submittedName>
</protein>
<dbReference type="GO" id="GO:0016788">
    <property type="term" value="F:hydrolase activity, acting on ester bonds"/>
    <property type="evidence" value="ECO:0007669"/>
    <property type="project" value="InterPro"/>
</dbReference>
<organism evidence="5 6">
    <name type="scientific">Paenibacillus elgii</name>
    <dbReference type="NCBI Taxonomy" id="189691"/>
    <lineage>
        <taxon>Bacteria</taxon>
        <taxon>Bacillati</taxon>
        <taxon>Bacillota</taxon>
        <taxon>Bacilli</taxon>
        <taxon>Bacillales</taxon>
        <taxon>Paenibacillaceae</taxon>
        <taxon>Paenibacillus</taxon>
    </lineage>
</organism>
<dbReference type="Gene3D" id="3.40.1350.10">
    <property type="match status" value="1"/>
</dbReference>